<dbReference type="PROSITE" id="PS51464">
    <property type="entry name" value="SIS"/>
    <property type="match status" value="1"/>
</dbReference>
<evidence type="ECO:0000256" key="2">
    <source>
        <dbReference type="ARBA" id="ARBA00022737"/>
    </source>
</evidence>
<dbReference type="KEGG" id="taci:TDSAC_0063"/>
<evidence type="ECO:0000256" key="3">
    <source>
        <dbReference type="ARBA" id="ARBA00023122"/>
    </source>
</evidence>
<dbReference type="InterPro" id="IPR035474">
    <property type="entry name" value="SIS_Kpsf"/>
</dbReference>
<evidence type="ECO:0000313" key="10">
    <source>
        <dbReference type="EMBL" id="AWB09453.1"/>
    </source>
</evidence>
<name>A0A2R4VY33_THEAF</name>
<keyword evidence="10" id="KW-0413">Isomerase</keyword>
<dbReference type="Pfam" id="PF00571">
    <property type="entry name" value="CBS"/>
    <property type="match status" value="2"/>
</dbReference>
<dbReference type="Proteomes" id="UP000244792">
    <property type="component" value="Chromosome"/>
</dbReference>
<dbReference type="FunFam" id="3.40.50.10490:FF:000011">
    <property type="entry name" value="Arabinose 5-phosphate isomerase"/>
    <property type="match status" value="1"/>
</dbReference>
<evidence type="ECO:0000259" key="9">
    <source>
        <dbReference type="PROSITE" id="PS51464"/>
    </source>
</evidence>
<keyword evidence="5" id="KW-0479">Metal-binding</keyword>
<sequence length="323" mass="35151">MDKEDILSLAKEVCFIEKESVEQLCNKIDKSFLDAIDLILSCEGRVIITGMGKSGIIGRKIAATLSSTGTPSLFLHPAEGIHGDLGMVTGKDLVVAISYSGENTELITILPVLKRIGVKVIAMTGNLTSTLSTFADIVLDIGVKKEACPYNIVPTSSTTVTLVLGDAIAICLLKLRNFRPQDFALFHPGGALGRSLITRVCDLMHKGEENPVVSLETVVREALFEISKKGLGAVSVVDKNGILKGIITDGDIRRKIEIDDMFLKRRTEEVMTKNPVYINKNRLATEALKILQDKKINLLPVVNRNLKVVGMIHLHDILKAGIV</sequence>
<dbReference type="EMBL" id="CP020921">
    <property type="protein sequence ID" value="AWB09453.1"/>
    <property type="molecule type" value="Genomic_DNA"/>
</dbReference>
<dbReference type="InterPro" id="IPR050986">
    <property type="entry name" value="GutQ/KpsF_isomerases"/>
</dbReference>
<keyword evidence="11" id="KW-1185">Reference proteome</keyword>
<dbReference type="CDD" id="cd04604">
    <property type="entry name" value="CBS_pair_SIS_assoc"/>
    <property type="match status" value="1"/>
</dbReference>
<dbReference type="InterPro" id="IPR046342">
    <property type="entry name" value="CBS_dom_sf"/>
</dbReference>
<feature type="binding site" evidence="5">
    <location>
        <position position="76"/>
    </location>
    <ligand>
        <name>Zn(2+)</name>
        <dbReference type="ChEBI" id="CHEBI:29105"/>
    </ligand>
</feature>
<dbReference type="SUPFAM" id="SSF53697">
    <property type="entry name" value="SIS domain"/>
    <property type="match status" value="1"/>
</dbReference>
<feature type="domain" description="CBS" evidence="8">
    <location>
        <begin position="271"/>
        <end position="323"/>
    </location>
</feature>
<keyword evidence="3 7" id="KW-0129">CBS domain</keyword>
<dbReference type="Pfam" id="PF01380">
    <property type="entry name" value="SIS"/>
    <property type="match status" value="1"/>
</dbReference>
<evidence type="ECO:0000256" key="7">
    <source>
        <dbReference type="PROSITE-ProRule" id="PRU00703"/>
    </source>
</evidence>
<dbReference type="RefSeq" id="WP_108307754.1">
    <property type="nucleotide sequence ID" value="NZ_CP020921.1"/>
</dbReference>
<dbReference type="PANTHER" id="PTHR42745:SF1">
    <property type="entry name" value="ARABINOSE 5-PHOSPHATE ISOMERASE KDSD"/>
    <property type="match status" value="1"/>
</dbReference>
<comment type="similarity">
    <text evidence="1 4">Belongs to the SIS family. GutQ/KpsF subfamily.</text>
</comment>
<dbReference type="SMART" id="SM00116">
    <property type="entry name" value="CBS"/>
    <property type="match status" value="2"/>
</dbReference>
<feature type="domain" description="CBS" evidence="8">
    <location>
        <begin position="204"/>
        <end position="263"/>
    </location>
</feature>
<dbReference type="PIRSF" id="PIRSF004692">
    <property type="entry name" value="KdsD_KpsF"/>
    <property type="match status" value="1"/>
</dbReference>
<feature type="site" description="Catalytically relevant" evidence="6">
    <location>
        <position position="146"/>
    </location>
</feature>
<accession>A0A2R4VY33</accession>
<dbReference type="GO" id="GO:0019146">
    <property type="term" value="F:arabinose-5-phosphate isomerase activity"/>
    <property type="evidence" value="ECO:0007669"/>
    <property type="project" value="UniProtKB-ARBA"/>
</dbReference>
<keyword evidence="5" id="KW-0862">Zinc</keyword>
<dbReference type="NCBIfam" id="TIGR00393">
    <property type="entry name" value="kpsF"/>
    <property type="match status" value="1"/>
</dbReference>
<evidence type="ECO:0000256" key="1">
    <source>
        <dbReference type="ARBA" id="ARBA00008165"/>
    </source>
</evidence>
<dbReference type="GO" id="GO:0005975">
    <property type="term" value="P:carbohydrate metabolic process"/>
    <property type="evidence" value="ECO:0007669"/>
    <property type="project" value="InterPro"/>
</dbReference>
<feature type="site" description="Catalytically relevant" evidence="6">
    <location>
        <position position="53"/>
    </location>
</feature>
<dbReference type="Gene3D" id="3.10.580.10">
    <property type="entry name" value="CBS-domain"/>
    <property type="match status" value="1"/>
</dbReference>
<feature type="site" description="Catalytically relevant" evidence="6">
    <location>
        <position position="187"/>
    </location>
</feature>
<proteinExistence type="inferred from homology"/>
<protein>
    <submittedName>
        <fullName evidence="10">Arabinose-5-phosphate isomerase</fullName>
    </submittedName>
</protein>
<dbReference type="PROSITE" id="PS51371">
    <property type="entry name" value="CBS"/>
    <property type="match status" value="2"/>
</dbReference>
<reference evidence="10 11" key="1">
    <citation type="submission" date="2017-04" db="EMBL/GenBank/DDBJ databases">
        <title>Genomic insights into metabolism of Thermodesulfobium acidiphilum.</title>
        <authorList>
            <person name="Toshchakov S.V."/>
            <person name="Frolov E.N."/>
            <person name="Kublanov I.V."/>
            <person name="Samarov N.I."/>
            <person name="Novikov A."/>
            <person name="Lebedinsky A.V."/>
            <person name="Bonch-Osmolovskaya E.A."/>
            <person name="Chernyh N.A."/>
        </authorList>
    </citation>
    <scope>NUCLEOTIDE SEQUENCE [LARGE SCALE GENOMIC DNA]</scope>
    <source>
        <strain evidence="10 11">3127-1</strain>
    </source>
</reference>
<feature type="site" description="Catalytically relevant" evidence="6">
    <location>
        <position position="105"/>
    </location>
</feature>
<dbReference type="GO" id="GO:0046872">
    <property type="term" value="F:metal ion binding"/>
    <property type="evidence" value="ECO:0007669"/>
    <property type="project" value="UniProtKB-KW"/>
</dbReference>
<feature type="domain" description="SIS" evidence="9">
    <location>
        <begin position="35"/>
        <end position="178"/>
    </location>
</feature>
<dbReference type="Gene3D" id="3.40.50.10490">
    <property type="entry name" value="Glucose-6-phosphate isomerase like protein, domain 1"/>
    <property type="match status" value="1"/>
</dbReference>
<dbReference type="InterPro" id="IPR000644">
    <property type="entry name" value="CBS_dom"/>
</dbReference>
<dbReference type="OrthoDB" id="9762536at2"/>
<evidence type="ECO:0000256" key="6">
    <source>
        <dbReference type="PIRSR" id="PIRSR004692-3"/>
    </source>
</evidence>
<dbReference type="AlphaFoldDB" id="A0A2R4VY33"/>
<dbReference type="GO" id="GO:1901135">
    <property type="term" value="P:carbohydrate derivative metabolic process"/>
    <property type="evidence" value="ECO:0007669"/>
    <property type="project" value="InterPro"/>
</dbReference>
<dbReference type="CDD" id="cd05014">
    <property type="entry name" value="SIS_Kpsf"/>
    <property type="match status" value="1"/>
</dbReference>
<dbReference type="InterPro" id="IPR001347">
    <property type="entry name" value="SIS_dom"/>
</dbReference>
<dbReference type="GO" id="GO:0097367">
    <property type="term" value="F:carbohydrate derivative binding"/>
    <property type="evidence" value="ECO:0007669"/>
    <property type="project" value="InterPro"/>
</dbReference>
<dbReference type="PANTHER" id="PTHR42745">
    <property type="match status" value="1"/>
</dbReference>
<gene>
    <name evidence="10" type="ORF">TDSAC_0063</name>
</gene>
<organism evidence="10 11">
    <name type="scientific">Thermodesulfobium acidiphilum</name>
    <dbReference type="NCBI Taxonomy" id="1794699"/>
    <lineage>
        <taxon>Bacteria</taxon>
        <taxon>Pseudomonadati</taxon>
        <taxon>Thermodesulfobiota</taxon>
        <taxon>Thermodesulfobiia</taxon>
        <taxon>Thermodesulfobiales</taxon>
        <taxon>Thermodesulfobiaceae</taxon>
        <taxon>Thermodesulfobium</taxon>
    </lineage>
</organism>
<evidence type="ECO:0000256" key="5">
    <source>
        <dbReference type="PIRSR" id="PIRSR004692-2"/>
    </source>
</evidence>
<keyword evidence="2" id="KW-0677">Repeat</keyword>
<dbReference type="InterPro" id="IPR046348">
    <property type="entry name" value="SIS_dom_sf"/>
</dbReference>
<evidence type="ECO:0000256" key="4">
    <source>
        <dbReference type="PIRNR" id="PIRNR004692"/>
    </source>
</evidence>
<dbReference type="InterPro" id="IPR004800">
    <property type="entry name" value="KdsD/KpsF-type"/>
</dbReference>
<evidence type="ECO:0000313" key="11">
    <source>
        <dbReference type="Proteomes" id="UP000244792"/>
    </source>
</evidence>
<evidence type="ECO:0000259" key="8">
    <source>
        <dbReference type="PROSITE" id="PS51371"/>
    </source>
</evidence>